<proteinExistence type="predicted"/>
<dbReference type="Proteomes" id="UP000244461">
    <property type="component" value="Segment"/>
</dbReference>
<evidence type="ECO:0000313" key="2">
    <source>
        <dbReference type="Proteomes" id="UP000244461"/>
    </source>
</evidence>
<evidence type="ECO:0000313" key="1">
    <source>
        <dbReference type="EMBL" id="AVR77081.1"/>
    </source>
</evidence>
<keyword evidence="2" id="KW-1185">Reference proteome</keyword>
<dbReference type="GeneID" id="60322176"/>
<reference evidence="1 2" key="1">
    <citation type="submission" date="2018-03" db="EMBL/GenBank/DDBJ databases">
        <authorList>
            <person name="Basco F."/>
            <person name="Beherens K."/>
            <person name="Boots K."/>
            <person name="Caro A."/>
            <person name="Chapina-Guizar A."/>
            <person name="Devine A."/>
            <person name="Diaz D.L."/>
            <person name="Flores Y."/>
            <person name="Granillo K."/>
            <person name="Johnson J."/>
            <person name="Llano M."/>
            <person name="Mata L."/>
            <person name="Mercier L."/>
            <person name="Morales J."/>
            <person name="Muniz L."/>
            <person name="Munoz S."/>
            <person name="Okwanwanne A."/>
            <person name="Olivas J."/>
            <person name="Ramos A."/>
            <person name="Rangel E."/>
            <person name="Rosas-Acosta G."/>
            <person name="Saavedra D."/>
            <person name="Salama I."/>
            <person name="Shamaley A."/>
            <person name="Tucker I."/>
            <person name="Bowman C.A."/>
            <person name="Russell D.A."/>
            <person name="Pope W.H."/>
            <person name="Jacobs-Sera D."/>
            <person name="Hatfull G.F."/>
        </authorList>
    </citation>
    <scope>NUCLEOTIDE SEQUENCE [LARGE SCALE GENOMIC DNA]</scope>
</reference>
<accession>A0A2R4APZ4</accession>
<name>A0A2R4APZ4_9CAUD</name>
<organism evidence="1 2">
    <name type="scientific">Mycobacterium phage Leston</name>
    <dbReference type="NCBI Taxonomy" id="2126952"/>
    <lineage>
        <taxon>Viruses</taxon>
        <taxon>Duplodnaviria</taxon>
        <taxon>Heunggongvirae</taxon>
        <taxon>Uroviricota</taxon>
        <taxon>Caudoviricetes</taxon>
        <taxon>Weiservirinae</taxon>
        <taxon>Kratiovirus</taxon>
        <taxon>Kratiovirus leston</taxon>
    </lineage>
</organism>
<sequence length="151" mass="16416">MGELTAWLPVVITNTALRCVHNFIAGGSNFMGRTMRSAKAAGAKFERDVADYLAARVDDRIDRRVKTGAKDRGDIGGVRLHGQRVVIECKNVATMSLPQWTREAHIEAGNDDALVGVVVHKRHGTGDVGQQWVSMTLDDLVAILTGEKVAH</sequence>
<dbReference type="RefSeq" id="YP_009950777.1">
    <property type="nucleotide sequence ID" value="NC_051594.1"/>
</dbReference>
<protein>
    <submittedName>
        <fullName evidence="1">Holliday junction resolvase</fullName>
    </submittedName>
</protein>
<gene>
    <name evidence="1" type="primary">65</name>
    <name evidence="1" type="ORF">SEA_LESTON_65</name>
</gene>
<dbReference type="EMBL" id="MH051255">
    <property type="protein sequence ID" value="AVR77081.1"/>
    <property type="molecule type" value="Genomic_DNA"/>
</dbReference>
<dbReference type="KEGG" id="vg:60322176"/>